<dbReference type="PROSITE" id="PS50977">
    <property type="entry name" value="HTH_TETR_2"/>
    <property type="match status" value="1"/>
</dbReference>
<feature type="DNA-binding region" description="H-T-H motif" evidence="5">
    <location>
        <begin position="57"/>
        <end position="76"/>
    </location>
</feature>
<evidence type="ECO:0000256" key="1">
    <source>
        <dbReference type="ARBA" id="ARBA00022491"/>
    </source>
</evidence>
<dbReference type="InterPro" id="IPR050109">
    <property type="entry name" value="HTH-type_TetR-like_transc_reg"/>
</dbReference>
<dbReference type="Pfam" id="PF00440">
    <property type="entry name" value="TetR_N"/>
    <property type="match status" value="1"/>
</dbReference>
<gene>
    <name evidence="8" type="ORF">JL107_15055</name>
</gene>
<accession>A0A938YQW4</accession>
<organism evidence="8 9">
    <name type="scientific">Nakamurella flavida</name>
    <dbReference type="NCBI Taxonomy" id="363630"/>
    <lineage>
        <taxon>Bacteria</taxon>
        <taxon>Bacillati</taxon>
        <taxon>Actinomycetota</taxon>
        <taxon>Actinomycetes</taxon>
        <taxon>Nakamurellales</taxon>
        <taxon>Nakamurellaceae</taxon>
        <taxon>Nakamurella</taxon>
    </lineage>
</organism>
<dbReference type="GO" id="GO:0000976">
    <property type="term" value="F:transcription cis-regulatory region binding"/>
    <property type="evidence" value="ECO:0007669"/>
    <property type="project" value="TreeGrafter"/>
</dbReference>
<dbReference type="PANTHER" id="PTHR30055:SF234">
    <property type="entry name" value="HTH-TYPE TRANSCRIPTIONAL REGULATOR BETI"/>
    <property type="match status" value="1"/>
</dbReference>
<evidence type="ECO:0000259" key="7">
    <source>
        <dbReference type="PROSITE" id="PS50977"/>
    </source>
</evidence>
<keyword evidence="2" id="KW-0805">Transcription regulation</keyword>
<evidence type="ECO:0000256" key="3">
    <source>
        <dbReference type="ARBA" id="ARBA00023125"/>
    </source>
</evidence>
<dbReference type="AlphaFoldDB" id="A0A938YQW4"/>
<dbReference type="PANTHER" id="PTHR30055">
    <property type="entry name" value="HTH-TYPE TRANSCRIPTIONAL REGULATOR RUTR"/>
    <property type="match status" value="1"/>
</dbReference>
<dbReference type="PROSITE" id="PS01081">
    <property type="entry name" value="HTH_TETR_1"/>
    <property type="match status" value="1"/>
</dbReference>
<dbReference type="Pfam" id="PF13977">
    <property type="entry name" value="TetR_C_6"/>
    <property type="match status" value="1"/>
</dbReference>
<protein>
    <submittedName>
        <fullName evidence="8">TetR family transcriptional regulator C-terminal domain-containing protein</fullName>
    </submittedName>
</protein>
<sequence length="214" mass="22803">MTQHAAPPTPTPSAPAPTAPTTQPPPARRRQAPEVRRRMLTEAARGVIAERGLHAVTLRDVAAAGGVAVGTVTYHFQGMADVLAEVLRTEMAEFSAPILARAAQTGGRAGLDLVIDGLLASDTATHDHWMLWLDFWALAARSPVYAAWQAEVYRDLHALVRACLPGQGGRNADRAVEFVALLDGLVVQCYLPGGPLTPARGRTILRSFLTAMDG</sequence>
<dbReference type="RefSeq" id="WP_205257880.1">
    <property type="nucleotide sequence ID" value="NZ_BAAAPV010000005.1"/>
</dbReference>
<feature type="region of interest" description="Disordered" evidence="6">
    <location>
        <begin position="1"/>
        <end position="34"/>
    </location>
</feature>
<evidence type="ECO:0000313" key="9">
    <source>
        <dbReference type="Proteomes" id="UP000663801"/>
    </source>
</evidence>
<dbReference type="InterPro" id="IPR001647">
    <property type="entry name" value="HTH_TetR"/>
</dbReference>
<keyword evidence="3 5" id="KW-0238">DNA-binding</keyword>
<evidence type="ECO:0000256" key="6">
    <source>
        <dbReference type="SAM" id="MobiDB-lite"/>
    </source>
</evidence>
<dbReference type="InterPro" id="IPR039538">
    <property type="entry name" value="BetI_C"/>
</dbReference>
<keyword evidence="1" id="KW-0678">Repressor</keyword>
<dbReference type="InterPro" id="IPR036271">
    <property type="entry name" value="Tet_transcr_reg_TetR-rel_C_sf"/>
</dbReference>
<keyword evidence="4" id="KW-0804">Transcription</keyword>
<dbReference type="SUPFAM" id="SSF46689">
    <property type="entry name" value="Homeodomain-like"/>
    <property type="match status" value="1"/>
</dbReference>
<evidence type="ECO:0000313" key="8">
    <source>
        <dbReference type="EMBL" id="MBM9477769.1"/>
    </source>
</evidence>
<name>A0A938YQW4_9ACTN</name>
<dbReference type="SUPFAM" id="SSF48498">
    <property type="entry name" value="Tetracyclin repressor-like, C-terminal domain"/>
    <property type="match status" value="1"/>
</dbReference>
<comment type="caution">
    <text evidence="8">The sequence shown here is derived from an EMBL/GenBank/DDBJ whole genome shotgun (WGS) entry which is preliminary data.</text>
</comment>
<dbReference type="GO" id="GO:0003700">
    <property type="term" value="F:DNA-binding transcription factor activity"/>
    <property type="evidence" value="ECO:0007669"/>
    <property type="project" value="TreeGrafter"/>
</dbReference>
<feature type="compositionally biased region" description="Pro residues" evidence="6">
    <location>
        <begin position="7"/>
        <end position="26"/>
    </location>
</feature>
<feature type="domain" description="HTH tetR-type" evidence="7">
    <location>
        <begin position="34"/>
        <end position="94"/>
    </location>
</feature>
<evidence type="ECO:0000256" key="4">
    <source>
        <dbReference type="ARBA" id="ARBA00023163"/>
    </source>
</evidence>
<dbReference type="Proteomes" id="UP000663801">
    <property type="component" value="Unassembled WGS sequence"/>
</dbReference>
<evidence type="ECO:0000256" key="5">
    <source>
        <dbReference type="PROSITE-ProRule" id="PRU00335"/>
    </source>
</evidence>
<reference evidence="8" key="1">
    <citation type="submission" date="2021-01" db="EMBL/GenBank/DDBJ databases">
        <title>KCTC 19127 draft genome.</title>
        <authorList>
            <person name="An D."/>
        </authorList>
    </citation>
    <scope>NUCLEOTIDE SEQUENCE</scope>
    <source>
        <strain evidence="8">KCTC 19127</strain>
    </source>
</reference>
<dbReference type="InterPro" id="IPR009057">
    <property type="entry name" value="Homeodomain-like_sf"/>
</dbReference>
<dbReference type="EMBL" id="JAERWL010000012">
    <property type="protein sequence ID" value="MBM9477769.1"/>
    <property type="molecule type" value="Genomic_DNA"/>
</dbReference>
<dbReference type="InterPro" id="IPR023772">
    <property type="entry name" value="DNA-bd_HTH_TetR-type_CS"/>
</dbReference>
<keyword evidence="9" id="KW-1185">Reference proteome</keyword>
<dbReference type="Gene3D" id="1.10.357.10">
    <property type="entry name" value="Tetracycline Repressor, domain 2"/>
    <property type="match status" value="1"/>
</dbReference>
<proteinExistence type="predicted"/>
<evidence type="ECO:0000256" key="2">
    <source>
        <dbReference type="ARBA" id="ARBA00023015"/>
    </source>
</evidence>